<evidence type="ECO:0000313" key="2">
    <source>
        <dbReference type="Proteomes" id="UP000494206"/>
    </source>
</evidence>
<dbReference type="Proteomes" id="UP000494206">
    <property type="component" value="Unassembled WGS sequence"/>
</dbReference>
<dbReference type="AlphaFoldDB" id="A0A8S1E4X1"/>
<organism evidence="1 2">
    <name type="scientific">Caenorhabditis bovis</name>
    <dbReference type="NCBI Taxonomy" id="2654633"/>
    <lineage>
        <taxon>Eukaryota</taxon>
        <taxon>Metazoa</taxon>
        <taxon>Ecdysozoa</taxon>
        <taxon>Nematoda</taxon>
        <taxon>Chromadorea</taxon>
        <taxon>Rhabditida</taxon>
        <taxon>Rhabditina</taxon>
        <taxon>Rhabditomorpha</taxon>
        <taxon>Rhabditoidea</taxon>
        <taxon>Rhabditidae</taxon>
        <taxon>Peloderinae</taxon>
        <taxon>Caenorhabditis</taxon>
    </lineage>
</organism>
<accession>A0A8S1E4X1</accession>
<gene>
    <name evidence="1" type="ORF">CBOVIS_LOCUS297</name>
</gene>
<dbReference type="EMBL" id="CADEPM010000001">
    <property type="protein sequence ID" value="CAB3396791.1"/>
    <property type="molecule type" value="Genomic_DNA"/>
</dbReference>
<reference evidence="1 2" key="1">
    <citation type="submission" date="2020-04" db="EMBL/GenBank/DDBJ databases">
        <authorList>
            <person name="Laetsch R D."/>
            <person name="Stevens L."/>
            <person name="Kumar S."/>
            <person name="Blaxter L. M."/>
        </authorList>
    </citation>
    <scope>NUCLEOTIDE SEQUENCE [LARGE SCALE GENOMIC DNA]</scope>
</reference>
<evidence type="ECO:0000313" key="1">
    <source>
        <dbReference type="EMBL" id="CAB3396791.1"/>
    </source>
</evidence>
<keyword evidence="2" id="KW-1185">Reference proteome</keyword>
<comment type="caution">
    <text evidence="1">The sequence shown here is derived from an EMBL/GenBank/DDBJ whole genome shotgun (WGS) entry which is preliminary data.</text>
</comment>
<sequence>MQLHSWERALYRTEEFRFEWHRRQKKMEEDLGVQNCLRQTVELPKVWNKEMTGEELEPFQNETTARQPESGFEQDTLALHNSYIKAFFKL</sequence>
<proteinExistence type="predicted"/>
<name>A0A8S1E4X1_9PELO</name>
<protein>
    <submittedName>
        <fullName evidence="1">Uncharacterized protein</fullName>
    </submittedName>
</protein>